<name>A0A1X7E7S5_9BACI</name>
<dbReference type="GeneID" id="93701295"/>
<dbReference type="Proteomes" id="UP000036202">
    <property type="component" value="Chromosome"/>
</dbReference>
<dbReference type="RefSeq" id="WP_040057767.1">
    <property type="nucleotide sequence ID" value="NZ_CP011974.1"/>
</dbReference>
<proteinExistence type="predicted"/>
<gene>
    <name evidence="1" type="ORF">BEH_10795</name>
</gene>
<dbReference type="PATRIC" id="fig|135735.6.peg.2250"/>
<organism evidence="1 2">
    <name type="scientific">Priestia filamentosa</name>
    <dbReference type="NCBI Taxonomy" id="1402861"/>
    <lineage>
        <taxon>Bacteria</taxon>
        <taxon>Bacillati</taxon>
        <taxon>Bacillota</taxon>
        <taxon>Bacilli</taxon>
        <taxon>Bacillales</taxon>
        <taxon>Bacillaceae</taxon>
        <taxon>Priestia</taxon>
    </lineage>
</organism>
<reference evidence="1 2" key="1">
    <citation type="journal article" date="2015" name="PLoS ONE">
        <title>Genome Sequence of Bacillus endophyticus and Analysis of Its Companion Mechanism in the Ketogulonigenium vulgare-Bacillus Strain Consortium.</title>
        <authorList>
            <person name="Jia N."/>
            <person name="Du J."/>
            <person name="Ding M.Z."/>
            <person name="Gao F."/>
            <person name="Yuan Y.J."/>
        </authorList>
    </citation>
    <scope>NUCLEOTIDE SEQUENCE [LARGE SCALE GENOMIC DNA]</scope>
    <source>
        <strain evidence="1 2">Hbe603</strain>
    </source>
</reference>
<keyword evidence="2" id="KW-1185">Reference proteome</keyword>
<dbReference type="EMBL" id="CP011974">
    <property type="protein sequence ID" value="AKO92532.1"/>
    <property type="molecule type" value="Genomic_DNA"/>
</dbReference>
<dbReference type="KEGG" id="beo:BEH_10795"/>
<dbReference type="OrthoDB" id="2903637at2"/>
<reference evidence="2" key="2">
    <citation type="submission" date="2015-06" db="EMBL/GenBank/DDBJ databases">
        <title>Genome Sequence of Bacillus endophyticus and Analysis of its Companion Mechanism in the Ketogulonigenium vulgare-Bacillus strain Consortium.</title>
        <authorList>
            <person name="Jia N."/>
            <person name="Du J."/>
            <person name="Ding M.-Z."/>
            <person name="Gao F."/>
            <person name="Yuan Y.-J."/>
        </authorList>
    </citation>
    <scope>NUCLEOTIDE SEQUENCE [LARGE SCALE GENOMIC DNA]</scope>
    <source>
        <strain evidence="2">Hbe603</strain>
    </source>
</reference>
<dbReference type="InterPro" id="IPR041256">
    <property type="entry name" value="CdiI_4"/>
</dbReference>
<dbReference type="Pfam" id="PF18624">
    <property type="entry name" value="CdiI_4"/>
    <property type="match status" value="1"/>
</dbReference>
<evidence type="ECO:0000313" key="1">
    <source>
        <dbReference type="EMBL" id="AKO92532.1"/>
    </source>
</evidence>
<accession>A0A0H4KEH9</accession>
<sequence>MNVYEEFIEIMKQKTLNKEAVIDVLNIYVNGRNFLQHLEDFKKKEGERREYNGVIYSDEYEQDDEEYFGQNKVLFYSGDGDNDYDIVNYDELYQYLNAACEFYIVKNPEKKEIIEELLMKIKEKYNIK</sequence>
<dbReference type="CDD" id="cd20688">
    <property type="entry name" value="CdiI_Ecoli_Nm-like"/>
    <property type="match status" value="1"/>
</dbReference>
<accession>A0A1X7E7S5</accession>
<evidence type="ECO:0000313" key="2">
    <source>
        <dbReference type="Proteomes" id="UP000036202"/>
    </source>
</evidence>
<protein>
    <submittedName>
        <fullName evidence="1">Uncharacterized protein</fullName>
    </submittedName>
</protein>
<dbReference type="AlphaFoldDB" id="A0A1X7E7S5"/>